<feature type="domain" description="Phytochrome chromophore attachment site" evidence="11">
    <location>
        <begin position="153"/>
        <end position="310"/>
    </location>
</feature>
<feature type="domain" description="Histidine kinase" evidence="12">
    <location>
        <begin position="533"/>
        <end position="747"/>
    </location>
</feature>
<keyword evidence="5" id="KW-0597">Phosphoprotein</keyword>
<dbReference type="InterPro" id="IPR036890">
    <property type="entry name" value="HATPase_C_sf"/>
</dbReference>
<dbReference type="GO" id="GO:0005886">
    <property type="term" value="C:plasma membrane"/>
    <property type="evidence" value="ECO:0007669"/>
    <property type="project" value="UniProtKB-ARBA"/>
</dbReference>
<evidence type="ECO:0000256" key="1">
    <source>
        <dbReference type="ARBA" id="ARBA00000085"/>
    </source>
</evidence>
<keyword evidence="4" id="KW-0600">Photoreceptor protein</keyword>
<evidence type="ECO:0000256" key="8">
    <source>
        <dbReference type="ARBA" id="ARBA00022777"/>
    </source>
</evidence>
<dbReference type="EC" id="2.7.13.3" evidence="3"/>
<dbReference type="Gene3D" id="3.30.450.270">
    <property type="match status" value="1"/>
</dbReference>
<comment type="similarity">
    <text evidence="2">In the N-terminal section; belongs to the phytochrome family.</text>
</comment>
<proteinExistence type="inferred from homology"/>
<dbReference type="InterPro" id="IPR013515">
    <property type="entry name" value="Phytochrome_cen-reg"/>
</dbReference>
<dbReference type="RefSeq" id="WP_243607757.1">
    <property type="nucleotide sequence ID" value="NZ_JALGRD010000013.1"/>
</dbReference>
<dbReference type="InterPro" id="IPR013654">
    <property type="entry name" value="PAS_2"/>
</dbReference>
<dbReference type="Pfam" id="PF08446">
    <property type="entry name" value="PAS_2"/>
    <property type="match status" value="1"/>
</dbReference>
<dbReference type="InterPro" id="IPR029016">
    <property type="entry name" value="GAF-like_dom_sf"/>
</dbReference>
<dbReference type="PANTHER" id="PTHR42878">
    <property type="entry name" value="TWO-COMPONENT HISTIDINE KINASE"/>
    <property type="match status" value="1"/>
</dbReference>
<dbReference type="Pfam" id="PF01590">
    <property type="entry name" value="GAF"/>
    <property type="match status" value="1"/>
</dbReference>
<dbReference type="PROSITE" id="PS50046">
    <property type="entry name" value="PHYTOCHROME_2"/>
    <property type="match status" value="1"/>
</dbReference>
<evidence type="ECO:0000256" key="7">
    <source>
        <dbReference type="ARBA" id="ARBA00022679"/>
    </source>
</evidence>
<dbReference type="SUPFAM" id="SSF55785">
    <property type="entry name" value="PYP-like sensor domain (PAS domain)"/>
    <property type="match status" value="1"/>
</dbReference>
<dbReference type="GO" id="GO:0005524">
    <property type="term" value="F:ATP binding"/>
    <property type="evidence" value="ECO:0007669"/>
    <property type="project" value="UniProtKB-KW"/>
</dbReference>
<dbReference type="InterPro" id="IPR043150">
    <property type="entry name" value="Phytochrome_PHY_sf"/>
</dbReference>
<dbReference type="SUPFAM" id="SSF55874">
    <property type="entry name" value="ATPase domain of HSP90 chaperone/DNA topoisomerase II/histidine kinase"/>
    <property type="match status" value="1"/>
</dbReference>
<evidence type="ECO:0000256" key="6">
    <source>
        <dbReference type="ARBA" id="ARBA00022606"/>
    </source>
</evidence>
<evidence type="ECO:0000256" key="5">
    <source>
        <dbReference type="ARBA" id="ARBA00022553"/>
    </source>
</evidence>
<dbReference type="GO" id="GO:0000155">
    <property type="term" value="F:phosphorelay sensor kinase activity"/>
    <property type="evidence" value="ECO:0007669"/>
    <property type="project" value="InterPro"/>
</dbReference>
<sequence>MASIEDRDPLADAIAQCGDEPIHIPGSIQPHGFLLALSEPDLTVVHASENVEHWIGVPAVALLGRRLPDLIGDCGFSERLATLAGDDHNPFHLSDISFRIEGQAAHRPLALMAHRFKGQLIVEFEDTGSSGAAYDALYPLMRTFVVQLQEAQELNYICELAVREVKRITGFGRVKAYRFDEQGNGLVLAEEADEGYPRYLGLCFPASDIPPQARQLYCNNLVRVIQDANYQPSAIVPTLNPDGQPLDLSFASLRSVSPVHLQYMRNMGTLASMSVSIVIQGKLWGLISCHDAQPRAVSYQTRTACELLARILSLQIEAKEAAALAQRKLELRRQIVELLSCMADRDSVVEGFLSQPQVVLEFAEACGGAIVSGERYETVGDTPPTALLARLTQWLAHQSEMAVFSTHNVGRDVPAIPELAEHCAGVLAIPISRLHPHYLIWFRREQVKTVSWAGQPEKRIDLERGSLSPRNSFEVWQETLRGFAEPWQPVVVEGALELRTAVLGIVLRKAEEMAQLAGELRESNKELESFSYSVSHDLRAPLRHIAGYAELLGELEGDKLTERGLRFLDNIGDAARFAGTLVDNLLSFSQMGRAALRLSDVNLTALVESIRQEMAPDCEGRQIEWRVHPMPVVIADAAFIHMALRNLISNAIKYSRKREQAVIEIGAEERAEEVIVYVRDNGVGFNMQYANKLFGVFQRLHRMEEFEGTGIGLASVRRIIERHDGQVWADGQVNQGATFFFSLPRLTYASPI</sequence>
<gene>
    <name evidence="13" type="ORF">MST27_20395</name>
</gene>
<dbReference type="InterPro" id="IPR050351">
    <property type="entry name" value="BphY/WalK/GraS-like"/>
</dbReference>
<evidence type="ECO:0000256" key="4">
    <source>
        <dbReference type="ARBA" id="ARBA00022543"/>
    </source>
</evidence>
<dbReference type="GO" id="GO:0009584">
    <property type="term" value="P:detection of visible light"/>
    <property type="evidence" value="ECO:0007669"/>
    <property type="project" value="InterPro"/>
</dbReference>
<dbReference type="GO" id="GO:0030295">
    <property type="term" value="F:protein kinase activator activity"/>
    <property type="evidence" value="ECO:0007669"/>
    <property type="project" value="TreeGrafter"/>
</dbReference>
<dbReference type="SMART" id="SM00388">
    <property type="entry name" value="HisKA"/>
    <property type="match status" value="1"/>
</dbReference>
<evidence type="ECO:0000256" key="2">
    <source>
        <dbReference type="ARBA" id="ARBA00006402"/>
    </source>
</evidence>
<keyword evidence="13" id="KW-0547">Nucleotide-binding</keyword>
<dbReference type="FunFam" id="3.30.565.10:FF:000006">
    <property type="entry name" value="Sensor histidine kinase WalK"/>
    <property type="match status" value="1"/>
</dbReference>
<evidence type="ECO:0000259" key="12">
    <source>
        <dbReference type="PROSITE" id="PS50109"/>
    </source>
</evidence>
<dbReference type="InterPro" id="IPR003018">
    <property type="entry name" value="GAF"/>
</dbReference>
<dbReference type="InterPro" id="IPR003594">
    <property type="entry name" value="HATPase_dom"/>
</dbReference>
<evidence type="ECO:0000313" key="13">
    <source>
        <dbReference type="EMBL" id="MCJ0975734.1"/>
    </source>
</evidence>
<keyword evidence="13" id="KW-0067">ATP-binding</keyword>
<dbReference type="Gene3D" id="3.30.565.10">
    <property type="entry name" value="Histidine kinase-like ATPase, C-terminal domain"/>
    <property type="match status" value="1"/>
</dbReference>
<dbReference type="SMART" id="SM00065">
    <property type="entry name" value="GAF"/>
    <property type="match status" value="1"/>
</dbReference>
<dbReference type="PROSITE" id="PS50109">
    <property type="entry name" value="HIS_KIN"/>
    <property type="match status" value="1"/>
</dbReference>
<keyword evidence="8" id="KW-0418">Kinase</keyword>
<dbReference type="GO" id="GO:0000156">
    <property type="term" value="F:phosphorelay response regulator activity"/>
    <property type="evidence" value="ECO:0007669"/>
    <property type="project" value="TreeGrafter"/>
</dbReference>
<dbReference type="PRINTS" id="PR01033">
    <property type="entry name" value="PHYTOCHROME"/>
</dbReference>
<comment type="caution">
    <text evidence="13">The sequence shown here is derived from an EMBL/GenBank/DDBJ whole genome shotgun (WGS) entry which is preliminary data.</text>
</comment>
<evidence type="ECO:0000256" key="3">
    <source>
        <dbReference type="ARBA" id="ARBA00012438"/>
    </source>
</evidence>
<dbReference type="Pfam" id="PF00360">
    <property type="entry name" value="PHY"/>
    <property type="match status" value="1"/>
</dbReference>
<dbReference type="SUPFAM" id="SSF55781">
    <property type="entry name" value="GAF domain-like"/>
    <property type="match status" value="2"/>
</dbReference>
<dbReference type="InterPro" id="IPR035965">
    <property type="entry name" value="PAS-like_dom_sf"/>
</dbReference>
<dbReference type="GO" id="GO:0009881">
    <property type="term" value="F:photoreceptor activity"/>
    <property type="evidence" value="ECO:0007669"/>
    <property type="project" value="UniProtKB-KW"/>
</dbReference>
<keyword evidence="14" id="KW-1185">Reference proteome</keyword>
<dbReference type="EMBL" id="JALGRD010000013">
    <property type="protein sequence ID" value="MCJ0975734.1"/>
    <property type="molecule type" value="Genomic_DNA"/>
</dbReference>
<dbReference type="AlphaFoldDB" id="A0A9X1W8P0"/>
<dbReference type="Gene3D" id="1.10.287.130">
    <property type="match status" value="1"/>
</dbReference>
<comment type="catalytic activity">
    <reaction evidence="1">
        <text>ATP + protein L-histidine = ADP + protein N-phospho-L-histidine.</text>
        <dbReference type="EC" id="2.7.13.3"/>
    </reaction>
</comment>
<dbReference type="InterPro" id="IPR036097">
    <property type="entry name" value="HisK_dim/P_sf"/>
</dbReference>
<dbReference type="GO" id="GO:0006355">
    <property type="term" value="P:regulation of DNA-templated transcription"/>
    <property type="evidence" value="ECO:0007669"/>
    <property type="project" value="InterPro"/>
</dbReference>
<dbReference type="Proteomes" id="UP001139682">
    <property type="component" value="Unassembled WGS sequence"/>
</dbReference>
<evidence type="ECO:0000259" key="11">
    <source>
        <dbReference type="PROSITE" id="PS50046"/>
    </source>
</evidence>
<name>A0A9X1W8P0_9GAMM</name>
<accession>A0A9X1W8P0</accession>
<dbReference type="InterPro" id="IPR003661">
    <property type="entry name" value="HisK_dim/P_dom"/>
</dbReference>
<dbReference type="CDD" id="cd00082">
    <property type="entry name" value="HisKA"/>
    <property type="match status" value="1"/>
</dbReference>
<protein>
    <recommendedName>
        <fullName evidence="3">histidine kinase</fullName>
        <ecNumber evidence="3">2.7.13.3</ecNumber>
    </recommendedName>
</protein>
<dbReference type="PANTHER" id="PTHR42878:SF15">
    <property type="entry name" value="BACTERIOPHYTOCHROME"/>
    <property type="match status" value="1"/>
</dbReference>
<dbReference type="InterPro" id="IPR016132">
    <property type="entry name" value="Phyto_chromo_attachment"/>
</dbReference>
<dbReference type="GO" id="GO:0007234">
    <property type="term" value="P:osmosensory signaling via phosphorelay pathway"/>
    <property type="evidence" value="ECO:0007669"/>
    <property type="project" value="TreeGrafter"/>
</dbReference>
<keyword evidence="6" id="KW-0716">Sensory transduction</keyword>
<keyword evidence="9" id="KW-0157">Chromophore</keyword>
<evidence type="ECO:0000256" key="9">
    <source>
        <dbReference type="ARBA" id="ARBA00022991"/>
    </source>
</evidence>
<keyword evidence="7" id="KW-0808">Transferase</keyword>
<dbReference type="SMART" id="SM00387">
    <property type="entry name" value="HATPase_c"/>
    <property type="match status" value="1"/>
</dbReference>
<dbReference type="InterPro" id="IPR001294">
    <property type="entry name" value="Phytochrome"/>
</dbReference>
<dbReference type="SUPFAM" id="SSF47384">
    <property type="entry name" value="Homodimeric domain of signal transducing histidine kinase"/>
    <property type="match status" value="1"/>
</dbReference>
<reference evidence="13" key="1">
    <citation type="submission" date="2022-03" db="EMBL/GenBank/DDBJ databases">
        <title>Pseudomonas marianensis sp. nov., a marine bacterium isolated from deep-sea sediments of the Mariana Trench.</title>
        <authorList>
            <person name="Wei Y."/>
        </authorList>
    </citation>
    <scope>NUCLEOTIDE SEQUENCE</scope>
    <source>
        <strain evidence="13">PS1</strain>
    </source>
</reference>
<keyword evidence="10" id="KW-0675">Receptor</keyword>
<evidence type="ECO:0000256" key="10">
    <source>
        <dbReference type="ARBA" id="ARBA00023170"/>
    </source>
</evidence>
<dbReference type="InterPro" id="IPR005467">
    <property type="entry name" value="His_kinase_dom"/>
</dbReference>
<dbReference type="Gene3D" id="3.30.450.20">
    <property type="entry name" value="PAS domain"/>
    <property type="match status" value="1"/>
</dbReference>
<dbReference type="Gene3D" id="3.30.450.40">
    <property type="match status" value="1"/>
</dbReference>
<dbReference type="Pfam" id="PF00512">
    <property type="entry name" value="HisKA"/>
    <property type="match status" value="1"/>
</dbReference>
<organism evidence="13 14">
    <name type="scientific">Stutzerimonas marianensis</name>
    <dbReference type="NCBI Taxonomy" id="2929513"/>
    <lineage>
        <taxon>Bacteria</taxon>
        <taxon>Pseudomonadati</taxon>
        <taxon>Pseudomonadota</taxon>
        <taxon>Gammaproteobacteria</taxon>
        <taxon>Pseudomonadales</taxon>
        <taxon>Pseudomonadaceae</taxon>
        <taxon>Stutzerimonas</taxon>
    </lineage>
</organism>
<evidence type="ECO:0000313" key="14">
    <source>
        <dbReference type="Proteomes" id="UP001139682"/>
    </source>
</evidence>
<dbReference type="Pfam" id="PF02518">
    <property type="entry name" value="HATPase_c"/>
    <property type="match status" value="1"/>
</dbReference>